<protein>
    <recommendedName>
        <fullName evidence="2">Ice-binding protein C-terminal domain-containing protein</fullName>
    </recommendedName>
</protein>
<evidence type="ECO:0000259" key="2">
    <source>
        <dbReference type="Pfam" id="PF07589"/>
    </source>
</evidence>
<feature type="domain" description="Ice-binding protein C-terminal" evidence="2">
    <location>
        <begin position="229"/>
        <end position="253"/>
    </location>
</feature>
<sequence precursor="true">MKRVLSVLALMAIATAAQAGVIVQSSLVVTNLRLVRSDGTLLQAGVDYQLTPSPPTISVNPSQVPGSVYGSATATSTGNVLTLPGVTGTTIAGLNLPDTFTGAVNEALASITSNSSFTAARNLNGVKALFDVQAFVDVSRPVVAPNNLDPTLPLGNGRGETELTFGVSGFGANNLNVILVPPANFNLVQVGMGRQESGLTSFTTQSFNILENRTYGLTATQTSIAGFSAVPEPSSICIFGAMGVAGLVMNRRRKAVKKA</sequence>
<dbReference type="RefSeq" id="WP_146533821.1">
    <property type="nucleotide sequence ID" value="NZ_SJPX01000002.1"/>
</dbReference>
<dbReference type="Proteomes" id="UP000317977">
    <property type="component" value="Unassembled WGS sequence"/>
</dbReference>
<accession>A0A5C6F3G0</accession>
<evidence type="ECO:0000313" key="3">
    <source>
        <dbReference type="EMBL" id="TWU55672.1"/>
    </source>
</evidence>
<dbReference type="EMBL" id="SJPX01000002">
    <property type="protein sequence ID" value="TWU55672.1"/>
    <property type="molecule type" value="Genomic_DNA"/>
</dbReference>
<dbReference type="AlphaFoldDB" id="A0A5C6F3G0"/>
<evidence type="ECO:0000313" key="4">
    <source>
        <dbReference type="Proteomes" id="UP000317977"/>
    </source>
</evidence>
<name>A0A5C6F3G0_9BACT</name>
<dbReference type="InterPro" id="IPR013424">
    <property type="entry name" value="Ice-binding_C"/>
</dbReference>
<organism evidence="3 4">
    <name type="scientific">Rubripirellula reticaptiva</name>
    <dbReference type="NCBI Taxonomy" id="2528013"/>
    <lineage>
        <taxon>Bacteria</taxon>
        <taxon>Pseudomonadati</taxon>
        <taxon>Planctomycetota</taxon>
        <taxon>Planctomycetia</taxon>
        <taxon>Pirellulales</taxon>
        <taxon>Pirellulaceae</taxon>
        <taxon>Rubripirellula</taxon>
    </lineage>
</organism>
<reference evidence="3 4" key="1">
    <citation type="submission" date="2019-02" db="EMBL/GenBank/DDBJ databases">
        <title>Deep-cultivation of Planctomycetes and their phenomic and genomic characterization uncovers novel biology.</title>
        <authorList>
            <person name="Wiegand S."/>
            <person name="Jogler M."/>
            <person name="Boedeker C."/>
            <person name="Pinto D."/>
            <person name="Vollmers J."/>
            <person name="Rivas-Marin E."/>
            <person name="Kohn T."/>
            <person name="Peeters S.H."/>
            <person name="Heuer A."/>
            <person name="Rast P."/>
            <person name="Oberbeckmann S."/>
            <person name="Bunk B."/>
            <person name="Jeske O."/>
            <person name="Meyerdierks A."/>
            <person name="Storesund J.E."/>
            <person name="Kallscheuer N."/>
            <person name="Luecker S."/>
            <person name="Lage O.M."/>
            <person name="Pohl T."/>
            <person name="Merkel B.J."/>
            <person name="Hornburger P."/>
            <person name="Mueller R.-W."/>
            <person name="Bruemmer F."/>
            <person name="Labrenz M."/>
            <person name="Spormann A.M."/>
            <person name="Op Den Camp H."/>
            <person name="Overmann J."/>
            <person name="Amann R."/>
            <person name="Jetten M.S.M."/>
            <person name="Mascher T."/>
            <person name="Medema M.H."/>
            <person name="Devos D.P."/>
            <person name="Kaster A.-K."/>
            <person name="Ovreas L."/>
            <person name="Rohde M."/>
            <person name="Galperin M.Y."/>
            <person name="Jogler C."/>
        </authorList>
    </citation>
    <scope>NUCLEOTIDE SEQUENCE [LARGE SCALE GENOMIC DNA]</scope>
    <source>
        <strain evidence="3 4">Poly59</strain>
    </source>
</reference>
<feature type="chain" id="PRO_5022853207" description="Ice-binding protein C-terminal domain-containing protein" evidence="1">
    <location>
        <begin position="20"/>
        <end position="259"/>
    </location>
</feature>
<comment type="caution">
    <text evidence="3">The sequence shown here is derived from an EMBL/GenBank/DDBJ whole genome shotgun (WGS) entry which is preliminary data.</text>
</comment>
<keyword evidence="1" id="KW-0732">Signal</keyword>
<dbReference type="OrthoDB" id="273333at2"/>
<gene>
    <name evidence="3" type="ORF">Poly59_19720</name>
</gene>
<keyword evidence="4" id="KW-1185">Reference proteome</keyword>
<proteinExistence type="predicted"/>
<dbReference type="Pfam" id="PF07589">
    <property type="entry name" value="PEP-CTERM"/>
    <property type="match status" value="1"/>
</dbReference>
<evidence type="ECO:0000256" key="1">
    <source>
        <dbReference type="SAM" id="SignalP"/>
    </source>
</evidence>
<feature type="signal peptide" evidence="1">
    <location>
        <begin position="1"/>
        <end position="19"/>
    </location>
</feature>
<dbReference type="NCBIfam" id="TIGR02595">
    <property type="entry name" value="PEP_CTERM"/>
    <property type="match status" value="1"/>
</dbReference>